<reference evidence="2 3" key="1">
    <citation type="submission" date="2019-05" db="EMBL/GenBank/DDBJ databases">
        <title>Mikania micrantha, genome provides insights into the molecular mechanism of rapid growth.</title>
        <authorList>
            <person name="Liu B."/>
        </authorList>
    </citation>
    <scope>NUCLEOTIDE SEQUENCE [LARGE SCALE GENOMIC DNA]</scope>
    <source>
        <strain evidence="2">NLD-2019</strain>
        <tissue evidence="2">Leaf</tissue>
    </source>
</reference>
<feature type="region of interest" description="Disordered" evidence="1">
    <location>
        <begin position="1"/>
        <end position="21"/>
    </location>
</feature>
<proteinExistence type="predicted"/>
<evidence type="ECO:0000256" key="1">
    <source>
        <dbReference type="SAM" id="MobiDB-lite"/>
    </source>
</evidence>
<dbReference type="AlphaFoldDB" id="A0A5N6ND42"/>
<keyword evidence="3" id="KW-1185">Reference proteome</keyword>
<gene>
    <name evidence="2" type="ORF">E3N88_23372</name>
</gene>
<dbReference type="PANTHER" id="PTHR11439">
    <property type="entry name" value="GAG-POL-RELATED RETROTRANSPOSON"/>
    <property type="match status" value="1"/>
</dbReference>
<comment type="caution">
    <text evidence="2">The sequence shown here is derived from an EMBL/GenBank/DDBJ whole genome shotgun (WGS) entry which is preliminary data.</text>
</comment>
<evidence type="ECO:0008006" key="4">
    <source>
        <dbReference type="Google" id="ProtNLM"/>
    </source>
</evidence>
<dbReference type="SUPFAM" id="SSF56672">
    <property type="entry name" value="DNA/RNA polymerases"/>
    <property type="match status" value="1"/>
</dbReference>
<organism evidence="2 3">
    <name type="scientific">Mikania micrantha</name>
    <name type="common">bitter vine</name>
    <dbReference type="NCBI Taxonomy" id="192012"/>
    <lineage>
        <taxon>Eukaryota</taxon>
        <taxon>Viridiplantae</taxon>
        <taxon>Streptophyta</taxon>
        <taxon>Embryophyta</taxon>
        <taxon>Tracheophyta</taxon>
        <taxon>Spermatophyta</taxon>
        <taxon>Magnoliopsida</taxon>
        <taxon>eudicotyledons</taxon>
        <taxon>Gunneridae</taxon>
        <taxon>Pentapetalae</taxon>
        <taxon>asterids</taxon>
        <taxon>campanulids</taxon>
        <taxon>Asterales</taxon>
        <taxon>Asteraceae</taxon>
        <taxon>Asteroideae</taxon>
        <taxon>Heliantheae alliance</taxon>
        <taxon>Eupatorieae</taxon>
        <taxon>Mikania</taxon>
    </lineage>
</organism>
<dbReference type="PANTHER" id="PTHR11439:SF495">
    <property type="entry name" value="REVERSE TRANSCRIPTASE, RNA-DEPENDENT DNA POLYMERASE-RELATED"/>
    <property type="match status" value="1"/>
</dbReference>
<accession>A0A5N6ND42</accession>
<name>A0A5N6ND42_9ASTR</name>
<protein>
    <recommendedName>
        <fullName evidence="4">Reverse transcriptase Ty1/copia-type domain-containing protein</fullName>
    </recommendedName>
</protein>
<dbReference type="Proteomes" id="UP000326396">
    <property type="component" value="Linkage Group LG2"/>
</dbReference>
<dbReference type="CDD" id="cd09272">
    <property type="entry name" value="RNase_HI_RT_Ty1"/>
    <property type="match status" value="1"/>
</dbReference>
<sequence>METKASLDRGSGHPGFATPGLGIEPDIKGEIIDPTLYRGIIGRLMYLTASRPDIVFATSICARYQSKPKVSHLISVKRILRYLKGTPDTGLWYPKDDNVSFNAYSDSDYGGGKTDAKSTTGGAQFLGERLVSWQCKKQTPVATSTCEAEYVAAASCCSQVLWIQQHMRDYGLNFLTTPIHVDNKAAIAITKNHVYHSRSKHIDIRFHFIRDCYEKKLIDVVKIHTNEQRVDLLTKAFDKNDF</sequence>
<evidence type="ECO:0000313" key="2">
    <source>
        <dbReference type="EMBL" id="KAD4585771.1"/>
    </source>
</evidence>
<dbReference type="OrthoDB" id="1726046at2759"/>
<evidence type="ECO:0000313" key="3">
    <source>
        <dbReference type="Proteomes" id="UP000326396"/>
    </source>
</evidence>
<dbReference type="InterPro" id="IPR043502">
    <property type="entry name" value="DNA/RNA_pol_sf"/>
</dbReference>
<feature type="compositionally biased region" description="Basic and acidic residues" evidence="1">
    <location>
        <begin position="1"/>
        <end position="11"/>
    </location>
</feature>
<dbReference type="EMBL" id="SZYD01000012">
    <property type="protein sequence ID" value="KAD4585771.1"/>
    <property type="molecule type" value="Genomic_DNA"/>
</dbReference>